<comment type="caution">
    <text evidence="2">The sequence shown here is derived from an EMBL/GenBank/DDBJ whole genome shotgun (WGS) entry which is preliminary data.</text>
</comment>
<keyword evidence="3" id="KW-1185">Reference proteome</keyword>
<proteinExistence type="predicted"/>
<protein>
    <submittedName>
        <fullName evidence="2">Uncharacterized protein</fullName>
    </submittedName>
</protein>
<feature type="compositionally biased region" description="Basic and acidic residues" evidence="1">
    <location>
        <begin position="201"/>
        <end position="213"/>
    </location>
</feature>
<feature type="compositionally biased region" description="Basic residues" evidence="1">
    <location>
        <begin position="1"/>
        <end position="12"/>
    </location>
</feature>
<feature type="compositionally biased region" description="Polar residues" evidence="1">
    <location>
        <begin position="59"/>
        <end position="68"/>
    </location>
</feature>
<evidence type="ECO:0000256" key="1">
    <source>
        <dbReference type="SAM" id="MobiDB-lite"/>
    </source>
</evidence>
<organism evidence="2 3">
    <name type="scientific">Stereocaulon virgatum</name>
    <dbReference type="NCBI Taxonomy" id="373712"/>
    <lineage>
        <taxon>Eukaryota</taxon>
        <taxon>Fungi</taxon>
        <taxon>Dikarya</taxon>
        <taxon>Ascomycota</taxon>
        <taxon>Pezizomycotina</taxon>
        <taxon>Lecanoromycetes</taxon>
        <taxon>OSLEUM clade</taxon>
        <taxon>Lecanoromycetidae</taxon>
        <taxon>Lecanorales</taxon>
        <taxon>Lecanorineae</taxon>
        <taxon>Stereocaulaceae</taxon>
        <taxon>Stereocaulon</taxon>
    </lineage>
</organism>
<dbReference type="EMBL" id="JBEFKJ010000034">
    <property type="protein sequence ID" value="KAL2038228.1"/>
    <property type="molecule type" value="Genomic_DNA"/>
</dbReference>
<feature type="region of interest" description="Disordered" evidence="1">
    <location>
        <begin position="1"/>
        <end position="75"/>
    </location>
</feature>
<evidence type="ECO:0000313" key="2">
    <source>
        <dbReference type="EMBL" id="KAL2038228.1"/>
    </source>
</evidence>
<reference evidence="2 3" key="1">
    <citation type="submission" date="2024-09" db="EMBL/GenBank/DDBJ databases">
        <title>Rethinking Asexuality: The Enigmatic Case of Functional Sexual Genes in Lepraria (Stereocaulaceae).</title>
        <authorList>
            <person name="Doellman M."/>
            <person name="Sun Y."/>
            <person name="Barcenas-Pena A."/>
            <person name="Lumbsch H.T."/>
            <person name="Grewe F."/>
        </authorList>
    </citation>
    <scope>NUCLEOTIDE SEQUENCE [LARGE SCALE GENOMIC DNA]</scope>
    <source>
        <strain evidence="2 3">Mercado 3170</strain>
    </source>
</reference>
<accession>A0ABR4A4F2</accession>
<sequence>MPRNRKSRINHQSRKDRSAQDDDTNMCDIRGSVDQRGVPPEVRTSSPVNSRFDHIKRSFPTQPSQRSQQTHHRYHSAQTFEPAFRLNHGHPNNLRYVQVICDIFRQGSALQQNMKKLLEGLEKLLPDEDEMEWESVGTTIYMPWQVAGDVSRSPGDTRWRSESTSVKERVFGPEEEDQIDPRCFEADNPGSKGLRATLTRAADKRLSNEMDSS</sequence>
<evidence type="ECO:0000313" key="3">
    <source>
        <dbReference type="Proteomes" id="UP001590950"/>
    </source>
</evidence>
<gene>
    <name evidence="2" type="ORF">N7G274_009176</name>
</gene>
<dbReference type="Proteomes" id="UP001590950">
    <property type="component" value="Unassembled WGS sequence"/>
</dbReference>
<feature type="compositionally biased region" description="Basic and acidic residues" evidence="1">
    <location>
        <begin position="155"/>
        <end position="172"/>
    </location>
</feature>
<name>A0ABR4A4F2_9LECA</name>
<feature type="region of interest" description="Disordered" evidence="1">
    <location>
        <begin position="151"/>
        <end position="213"/>
    </location>
</feature>